<evidence type="ECO:0000256" key="1">
    <source>
        <dbReference type="SAM" id="Phobius"/>
    </source>
</evidence>
<dbReference type="RefSeq" id="WP_204890168.1">
    <property type="nucleotide sequence ID" value="NZ_JBHUFW010000011.1"/>
</dbReference>
<gene>
    <name evidence="2" type="ORF">ACFSDB_12675</name>
</gene>
<reference evidence="3" key="1">
    <citation type="journal article" date="2019" name="Int. J. Syst. Evol. Microbiol.">
        <title>The Global Catalogue of Microorganisms (GCM) 10K type strain sequencing project: providing services to taxonomists for standard genome sequencing and annotation.</title>
        <authorList>
            <consortium name="The Broad Institute Genomics Platform"/>
            <consortium name="The Broad Institute Genome Sequencing Center for Infectious Disease"/>
            <person name="Wu L."/>
            <person name="Ma J."/>
        </authorList>
    </citation>
    <scope>NUCLEOTIDE SEQUENCE [LARGE SCALE GENOMIC DNA]</scope>
    <source>
        <strain evidence="3">CGMCC 1.15475</strain>
    </source>
</reference>
<accession>A0ABW4QJL7</accession>
<feature type="transmembrane region" description="Helical" evidence="1">
    <location>
        <begin position="6"/>
        <end position="26"/>
    </location>
</feature>
<keyword evidence="3" id="KW-1185">Reference proteome</keyword>
<proteinExistence type="predicted"/>
<protein>
    <recommendedName>
        <fullName evidence="4">DUF4083 domain-containing protein</fullName>
    </recommendedName>
</protein>
<organism evidence="2 3">
    <name type="scientific">Planococcus chinensis</name>
    <dbReference type="NCBI Taxonomy" id="272917"/>
    <lineage>
        <taxon>Bacteria</taxon>
        <taxon>Bacillati</taxon>
        <taxon>Bacillota</taxon>
        <taxon>Bacilli</taxon>
        <taxon>Bacillales</taxon>
        <taxon>Caryophanaceae</taxon>
        <taxon>Planococcus</taxon>
    </lineage>
</organism>
<keyword evidence="1" id="KW-0812">Transmembrane</keyword>
<keyword evidence="1" id="KW-1133">Transmembrane helix</keyword>
<comment type="caution">
    <text evidence="2">The sequence shown here is derived from an EMBL/GenBank/DDBJ whole genome shotgun (WGS) entry which is preliminary data.</text>
</comment>
<dbReference type="EMBL" id="JBHUFW010000011">
    <property type="protein sequence ID" value="MFD1863755.1"/>
    <property type="molecule type" value="Genomic_DNA"/>
</dbReference>
<name>A0ABW4QJL7_9BACL</name>
<evidence type="ECO:0000313" key="3">
    <source>
        <dbReference type="Proteomes" id="UP001597273"/>
    </source>
</evidence>
<sequence length="55" mass="6105">MNILIALSPILLMAAMAIGIGAVFYFTAKRMKPEKGLEQRVAALEEEVRRMKAGR</sequence>
<dbReference type="Proteomes" id="UP001597273">
    <property type="component" value="Unassembled WGS sequence"/>
</dbReference>
<keyword evidence="1" id="KW-0472">Membrane</keyword>
<evidence type="ECO:0000313" key="2">
    <source>
        <dbReference type="EMBL" id="MFD1863755.1"/>
    </source>
</evidence>
<evidence type="ECO:0008006" key="4">
    <source>
        <dbReference type="Google" id="ProtNLM"/>
    </source>
</evidence>